<name>A0A553NPA0_TIGCA</name>
<feature type="non-terminal residue" evidence="4">
    <location>
        <position position="241"/>
    </location>
</feature>
<dbReference type="UniPathway" id="UPA00378"/>
<keyword evidence="3" id="KW-0333">Golgi apparatus</keyword>
<dbReference type="PANTHER" id="PTHR11927:SF9">
    <property type="entry name" value="L-FUCOSYLTRANSFERASE"/>
    <property type="match status" value="1"/>
</dbReference>
<dbReference type="Pfam" id="PF01531">
    <property type="entry name" value="Glyco_transf_11"/>
    <property type="match status" value="1"/>
</dbReference>
<keyword evidence="3" id="KW-0735">Signal-anchor</keyword>
<keyword evidence="2 3" id="KW-0808">Transferase</keyword>
<dbReference type="STRING" id="6832.A0A553NPA0"/>
<comment type="subcellular location">
    <subcellularLocation>
        <location evidence="3">Golgi apparatus</location>
        <location evidence="3">Golgi stack membrane</location>
        <topology evidence="3">Single-pass type II membrane protein</topology>
    </subcellularLocation>
</comment>
<sequence>MLSYVMAMAMSDRAGFISFLPSHVLNRLSYFFEDIDTTKSVRPLESFCYSSIDWMSFHGSFVRFMEDPEMQVDHAIEIHKTLRLLGNNLIQNMRWDVIFDEPNLLAKVRHQFTMRSVFVHQAQQRLLSLKEAYYQRQKKMLKKQRRFPLQFVGVHVRRTDGPVGIVKAYKLPELDPSYYLRAIDAYMTKYKNVLFVMVSDDIEWVKQMIIKRLPKAPLFVGGSGIPDDDDEIGLDFALLTQ</sequence>
<organism evidence="4 5">
    <name type="scientific">Tigriopus californicus</name>
    <name type="common">Marine copepod</name>
    <dbReference type="NCBI Taxonomy" id="6832"/>
    <lineage>
        <taxon>Eukaryota</taxon>
        <taxon>Metazoa</taxon>
        <taxon>Ecdysozoa</taxon>
        <taxon>Arthropoda</taxon>
        <taxon>Crustacea</taxon>
        <taxon>Multicrustacea</taxon>
        <taxon>Hexanauplia</taxon>
        <taxon>Copepoda</taxon>
        <taxon>Harpacticoida</taxon>
        <taxon>Harpacticidae</taxon>
        <taxon>Tigriopus</taxon>
    </lineage>
</organism>
<keyword evidence="3" id="KW-0325">Glycoprotein</keyword>
<dbReference type="GO" id="GO:0032580">
    <property type="term" value="C:Golgi cisterna membrane"/>
    <property type="evidence" value="ECO:0007669"/>
    <property type="project" value="UniProtKB-SubCell"/>
</dbReference>
<evidence type="ECO:0000256" key="3">
    <source>
        <dbReference type="RuleBase" id="RU363129"/>
    </source>
</evidence>
<keyword evidence="3" id="KW-0812">Transmembrane</keyword>
<gene>
    <name evidence="4" type="ORF">TCAL_09702</name>
</gene>
<comment type="pathway">
    <text evidence="3">Protein modification; protein glycosylation.</text>
</comment>
<dbReference type="PANTHER" id="PTHR11927">
    <property type="entry name" value="GALACTOSIDE 2-L-FUCOSYLTRANSFERASE"/>
    <property type="match status" value="1"/>
</dbReference>
<dbReference type="EMBL" id="VCGU01000011">
    <property type="protein sequence ID" value="TRY67271.1"/>
    <property type="molecule type" value="Genomic_DNA"/>
</dbReference>
<evidence type="ECO:0000256" key="2">
    <source>
        <dbReference type="ARBA" id="ARBA00022679"/>
    </source>
</evidence>
<accession>A0A553NPA0</accession>
<comment type="caution">
    <text evidence="4">The sequence shown here is derived from an EMBL/GenBank/DDBJ whole genome shotgun (WGS) entry which is preliminary data.</text>
</comment>
<proteinExistence type="inferred from homology"/>
<dbReference type="InterPro" id="IPR002516">
    <property type="entry name" value="Glyco_trans_11"/>
</dbReference>
<dbReference type="GO" id="GO:0008107">
    <property type="term" value="F:galactoside 2-alpha-L-fucosyltransferase activity"/>
    <property type="evidence" value="ECO:0007669"/>
    <property type="project" value="InterPro"/>
</dbReference>
<evidence type="ECO:0000313" key="5">
    <source>
        <dbReference type="Proteomes" id="UP000318571"/>
    </source>
</evidence>
<evidence type="ECO:0000313" key="4">
    <source>
        <dbReference type="EMBL" id="TRY67271.1"/>
    </source>
</evidence>
<dbReference type="Proteomes" id="UP000318571">
    <property type="component" value="Chromosome 4"/>
</dbReference>
<comment type="similarity">
    <text evidence="3">Belongs to the glycosyltransferase 11 family.</text>
</comment>
<dbReference type="EC" id="2.4.1.-" evidence="3"/>
<dbReference type="GO" id="GO:0005975">
    <property type="term" value="P:carbohydrate metabolic process"/>
    <property type="evidence" value="ECO:0007669"/>
    <property type="project" value="InterPro"/>
</dbReference>
<evidence type="ECO:0000256" key="1">
    <source>
        <dbReference type="ARBA" id="ARBA00022676"/>
    </source>
</evidence>
<dbReference type="AlphaFoldDB" id="A0A553NPA0"/>
<reference evidence="4 5" key="1">
    <citation type="journal article" date="2018" name="Nat. Ecol. Evol.">
        <title>Genomic signatures of mitonuclear coevolution across populations of Tigriopus californicus.</title>
        <authorList>
            <person name="Barreto F.S."/>
            <person name="Watson E.T."/>
            <person name="Lima T.G."/>
            <person name="Willett C.S."/>
            <person name="Edmands S."/>
            <person name="Li W."/>
            <person name="Burton R.S."/>
        </authorList>
    </citation>
    <scope>NUCLEOTIDE SEQUENCE [LARGE SCALE GENOMIC DNA]</scope>
    <source>
        <strain evidence="4 5">San Diego</strain>
    </source>
</reference>
<protein>
    <recommendedName>
        <fullName evidence="3">L-Fucosyltransferase</fullName>
        <ecNumber evidence="3">2.4.1.-</ecNumber>
    </recommendedName>
</protein>
<keyword evidence="5" id="KW-1185">Reference proteome</keyword>
<keyword evidence="1 3" id="KW-0328">Glycosyltransferase</keyword>